<comment type="caution">
    <text evidence="1">The sequence shown here is derived from an EMBL/GenBank/DDBJ whole genome shotgun (WGS) entry which is preliminary data.</text>
</comment>
<protein>
    <submittedName>
        <fullName evidence="1">Uncharacterized protein</fullName>
    </submittedName>
</protein>
<organism evidence="1 2">
    <name type="scientific">Anabaena azotica FACHB-119</name>
    <dbReference type="NCBI Taxonomy" id="947527"/>
    <lineage>
        <taxon>Bacteria</taxon>
        <taxon>Bacillati</taxon>
        <taxon>Cyanobacteriota</taxon>
        <taxon>Cyanophyceae</taxon>
        <taxon>Nostocales</taxon>
        <taxon>Nostocaceae</taxon>
        <taxon>Anabaena</taxon>
        <taxon>Anabaena azotica</taxon>
    </lineage>
</organism>
<evidence type="ECO:0000313" key="1">
    <source>
        <dbReference type="EMBL" id="MBD2504094.1"/>
    </source>
</evidence>
<accession>A0ABR8DBT4</accession>
<dbReference type="RefSeq" id="WP_190477523.1">
    <property type="nucleotide sequence ID" value="NZ_JACJSG010000044.1"/>
</dbReference>
<name>A0ABR8DBT4_9NOST</name>
<proteinExistence type="predicted"/>
<gene>
    <name evidence="1" type="ORF">H6G83_26370</name>
</gene>
<keyword evidence="2" id="KW-1185">Reference proteome</keyword>
<evidence type="ECO:0000313" key="2">
    <source>
        <dbReference type="Proteomes" id="UP000661112"/>
    </source>
</evidence>
<dbReference type="EMBL" id="JACJSG010000044">
    <property type="protein sequence ID" value="MBD2504094.1"/>
    <property type="molecule type" value="Genomic_DNA"/>
</dbReference>
<sequence length="53" mass="5683">MASSEGGCVQIVKKLVGKTQDKSYLANPLYAAVNKEPQPQYTEIVDALLVSEG</sequence>
<dbReference type="Proteomes" id="UP000661112">
    <property type="component" value="Unassembled WGS sequence"/>
</dbReference>
<reference evidence="1 2" key="1">
    <citation type="journal article" date="2020" name="ISME J.">
        <title>Comparative genomics reveals insights into cyanobacterial evolution and habitat adaptation.</title>
        <authorList>
            <person name="Chen M.Y."/>
            <person name="Teng W.K."/>
            <person name="Zhao L."/>
            <person name="Hu C.X."/>
            <person name="Zhou Y.K."/>
            <person name="Han B.P."/>
            <person name="Song L.R."/>
            <person name="Shu W.S."/>
        </authorList>
    </citation>
    <scope>NUCLEOTIDE SEQUENCE [LARGE SCALE GENOMIC DNA]</scope>
    <source>
        <strain evidence="1 2">FACHB-119</strain>
    </source>
</reference>